<evidence type="ECO:0000313" key="2">
    <source>
        <dbReference type="EMBL" id="KAK5109801.1"/>
    </source>
</evidence>
<sequence>MGRAYSPEQREHVRSLLEAQRDEEAIEKETGVSERTIRRWKMELERTGRIGKPPESRTGRHRVLSAEIEKALFDQVLIRPEMSVDDMLWWLYETHQIVVGTRTIRRVFERKGDKVRGKSKRTSQARSADEDEEEDAEEGAHSATLSRSPPATQYQSPYAAMVATPTTDKHTIQPPQLQCTRISRVPMLNTMEDEEDEEMLQLQLQQIALQKQEVELKLRLRRLQALKGTPVGKKDDSNITPSSTPSTLYNPSTAAVVPTVAKRDSRSKKKILESKQRTAERHERMLRELERRSRRRDHLTAEWVMSKDIWPLRAQRTLANLMHQYSRYNHTNATESIFNQMYHHLYELVDLTKGDWVPEVHDEQLRDRMKRKMTQLRTKMQKTGEIIPIPSHRNGGDAYAAFQRAENFTGQAAGEDEGAEEPDVEPGAPQLHEHQHHDQQNALDGNHPQQQQHQHHQMHYEIPGVVDHGMGPYGDAGMMQQSSQYPMMPQPHQHGQMMPYNLEQHGQHSHQGQDGMVL</sequence>
<feature type="region of interest" description="Disordered" evidence="1">
    <location>
        <begin position="112"/>
        <end position="152"/>
    </location>
</feature>
<dbReference type="InterPro" id="IPR009057">
    <property type="entry name" value="Homeodomain-like_sf"/>
</dbReference>
<comment type="caution">
    <text evidence="2">The sequence shown here is derived from an EMBL/GenBank/DDBJ whole genome shotgun (WGS) entry which is preliminary data.</text>
</comment>
<name>A0AAN7TG56_9PEZI</name>
<feature type="region of interest" description="Disordered" evidence="1">
    <location>
        <begin position="413"/>
        <end position="495"/>
    </location>
</feature>
<accession>A0AAN7TG56</accession>
<evidence type="ECO:0000256" key="1">
    <source>
        <dbReference type="SAM" id="MobiDB-lite"/>
    </source>
</evidence>
<protein>
    <submittedName>
        <fullName evidence="2">Uncharacterized protein</fullName>
    </submittedName>
</protein>
<feature type="compositionally biased region" description="Low complexity" evidence="1">
    <location>
        <begin position="477"/>
        <end position="495"/>
    </location>
</feature>
<feature type="region of interest" description="Disordered" evidence="1">
    <location>
        <begin position="229"/>
        <end position="251"/>
    </location>
</feature>
<dbReference type="SUPFAM" id="SSF46689">
    <property type="entry name" value="Homeodomain-like"/>
    <property type="match status" value="1"/>
</dbReference>
<feature type="compositionally biased region" description="Acidic residues" evidence="1">
    <location>
        <begin position="414"/>
        <end position="424"/>
    </location>
</feature>
<organism evidence="2 3">
    <name type="scientific">Meristemomyces frigidus</name>
    <dbReference type="NCBI Taxonomy" id="1508187"/>
    <lineage>
        <taxon>Eukaryota</taxon>
        <taxon>Fungi</taxon>
        <taxon>Dikarya</taxon>
        <taxon>Ascomycota</taxon>
        <taxon>Pezizomycotina</taxon>
        <taxon>Dothideomycetes</taxon>
        <taxon>Dothideomycetidae</taxon>
        <taxon>Mycosphaerellales</taxon>
        <taxon>Teratosphaeriaceae</taxon>
        <taxon>Meristemomyces</taxon>
    </lineage>
</organism>
<dbReference type="EMBL" id="JAVRRL010000058">
    <property type="protein sequence ID" value="KAK5109801.1"/>
    <property type="molecule type" value="Genomic_DNA"/>
</dbReference>
<feature type="compositionally biased region" description="Polar residues" evidence="1">
    <location>
        <begin position="143"/>
        <end position="152"/>
    </location>
</feature>
<proteinExistence type="predicted"/>
<reference evidence="2" key="1">
    <citation type="submission" date="2023-08" db="EMBL/GenBank/DDBJ databases">
        <title>Black Yeasts Isolated from many extreme environments.</title>
        <authorList>
            <person name="Coleine C."/>
            <person name="Stajich J.E."/>
            <person name="Selbmann L."/>
        </authorList>
    </citation>
    <scope>NUCLEOTIDE SEQUENCE</scope>
    <source>
        <strain evidence="2">CCFEE 5401</strain>
    </source>
</reference>
<feature type="compositionally biased region" description="Polar residues" evidence="1">
    <location>
        <begin position="238"/>
        <end position="251"/>
    </location>
</feature>
<evidence type="ECO:0000313" key="3">
    <source>
        <dbReference type="Proteomes" id="UP001310890"/>
    </source>
</evidence>
<dbReference type="AlphaFoldDB" id="A0AAN7TG56"/>
<gene>
    <name evidence="2" type="ORF">LTR62_006534</name>
</gene>
<dbReference type="Proteomes" id="UP001310890">
    <property type="component" value="Unassembled WGS sequence"/>
</dbReference>